<keyword evidence="1" id="KW-0732">Signal</keyword>
<dbReference type="AlphaFoldDB" id="A0A4Z0V8E3"/>
<proteinExistence type="predicted"/>
<evidence type="ECO:0000313" key="3">
    <source>
        <dbReference type="Proteomes" id="UP000297635"/>
    </source>
</evidence>
<gene>
    <name evidence="2" type="ORF">EZ315_02635</name>
</gene>
<evidence type="ECO:0000313" key="2">
    <source>
        <dbReference type="EMBL" id="TGG39652.1"/>
    </source>
</evidence>
<organism evidence="2 3">
    <name type="scientific">Duncaniella freteri</name>
    <dbReference type="NCBI Taxonomy" id="2530391"/>
    <lineage>
        <taxon>Bacteria</taxon>
        <taxon>Pseudomonadati</taxon>
        <taxon>Bacteroidota</taxon>
        <taxon>Bacteroidia</taxon>
        <taxon>Bacteroidales</taxon>
        <taxon>Muribaculaceae</taxon>
        <taxon>Duncaniella</taxon>
    </lineage>
</organism>
<comment type="caution">
    <text evidence="2">The sequence shown here is derived from an EMBL/GenBank/DDBJ whole genome shotgun (WGS) entry which is preliminary data.</text>
</comment>
<dbReference type="Proteomes" id="UP000297635">
    <property type="component" value="Unassembled WGS sequence"/>
</dbReference>
<feature type="chain" id="PRO_5021356647" evidence="1">
    <location>
        <begin position="22"/>
        <end position="285"/>
    </location>
</feature>
<reference evidence="2 3" key="1">
    <citation type="submission" date="2019-02" db="EMBL/GenBank/DDBJ databases">
        <title>Isolation and identification of novel species under the genus Muribaculum.</title>
        <authorList>
            <person name="Miyake S."/>
            <person name="Ding Y."/>
            <person name="Low A."/>
            <person name="Soh M."/>
            <person name="Seedorf H."/>
        </authorList>
    </citation>
    <scope>NUCLEOTIDE SEQUENCE [LARGE SCALE GENOMIC DNA]</scope>
    <source>
        <strain evidence="2 3">TLL-A3</strain>
    </source>
</reference>
<protein>
    <submittedName>
        <fullName evidence="2">DUF4384 domain-containing protein</fullName>
    </submittedName>
</protein>
<dbReference type="GeneID" id="82148672"/>
<dbReference type="EMBL" id="SJSA01000001">
    <property type="protein sequence ID" value="TGG39652.1"/>
    <property type="molecule type" value="Genomic_DNA"/>
</dbReference>
<accession>A0A4Z0V8E3</accession>
<dbReference type="RefSeq" id="WP_135470374.1">
    <property type="nucleotide sequence ID" value="NZ_CASJPC010000013.1"/>
</dbReference>
<evidence type="ECO:0000256" key="1">
    <source>
        <dbReference type="SAM" id="SignalP"/>
    </source>
</evidence>
<name>A0A4Z0V8E3_9BACT</name>
<sequence length="285" mass="31969">MRLLLAILLMFCGVLSLSAQKVKTVTGDYTYHVPESQTIEQAKATALERARIQALASAFGTIVSQTNITNISTTGTVEVDFQTIGMSEVKGEWLEDTDAPVYDISFVDGMFTIYVSVKGKARELVSSTSECVAHVLCNGKSHKHESDRFIAGDQIYLMFQSTTNGFLAVYLSDGTGTVSCLLPYPSQTDASFPIKGNRSYLLFDSTVGDEYIEEYCLTASRETENNIIYIIFSPRKFTKALDSQTEGELLPRELPENEFHKWLTKCRRRDPEMQIIRKFVTITNR</sequence>
<feature type="signal peptide" evidence="1">
    <location>
        <begin position="1"/>
        <end position="21"/>
    </location>
</feature>
<keyword evidence="3" id="KW-1185">Reference proteome</keyword>